<dbReference type="PANTHER" id="PTHR39515">
    <property type="entry name" value="CONSERVED PROTEIN"/>
    <property type="match status" value="1"/>
</dbReference>
<comment type="caution">
    <text evidence="5">The sequence shown here is derived from an EMBL/GenBank/DDBJ whole genome shotgun (WGS) entry which is preliminary data.</text>
</comment>
<dbReference type="Gene3D" id="1.10.10.10">
    <property type="entry name" value="Winged helix-like DNA-binding domain superfamily/Winged helix DNA-binding domain"/>
    <property type="match status" value="1"/>
</dbReference>
<dbReference type="PROSITE" id="PS50995">
    <property type="entry name" value="HTH_MARR_2"/>
    <property type="match status" value="1"/>
</dbReference>
<dbReference type="PANTHER" id="PTHR39515:SF2">
    <property type="entry name" value="HTH-TYPE TRANSCRIPTIONAL REGULATOR RV0880"/>
    <property type="match status" value="1"/>
</dbReference>
<name>A0ABX1SJS7_9PSEU</name>
<dbReference type="InterPro" id="IPR000835">
    <property type="entry name" value="HTH_MarR-typ"/>
</dbReference>
<dbReference type="PROSITE" id="PS01117">
    <property type="entry name" value="HTH_MARR_1"/>
    <property type="match status" value="1"/>
</dbReference>
<protein>
    <submittedName>
        <fullName evidence="5">Winged helix-turn-helix transcriptional regulator</fullName>
    </submittedName>
</protein>
<evidence type="ECO:0000313" key="6">
    <source>
        <dbReference type="Proteomes" id="UP000820669"/>
    </source>
</evidence>
<dbReference type="Proteomes" id="UP000820669">
    <property type="component" value="Unassembled WGS sequence"/>
</dbReference>
<dbReference type="InterPro" id="IPR011991">
    <property type="entry name" value="ArsR-like_HTH"/>
</dbReference>
<dbReference type="InterPro" id="IPR036390">
    <property type="entry name" value="WH_DNA-bd_sf"/>
</dbReference>
<evidence type="ECO:0000256" key="3">
    <source>
        <dbReference type="ARBA" id="ARBA00023163"/>
    </source>
</evidence>
<dbReference type="CDD" id="cd00090">
    <property type="entry name" value="HTH_ARSR"/>
    <property type="match status" value="1"/>
</dbReference>
<dbReference type="Pfam" id="PF01047">
    <property type="entry name" value="MarR"/>
    <property type="match status" value="1"/>
</dbReference>
<dbReference type="InterPro" id="IPR052526">
    <property type="entry name" value="HTH-type_Bedaq_tolerance"/>
</dbReference>
<keyword evidence="1" id="KW-0805">Transcription regulation</keyword>
<evidence type="ECO:0000256" key="2">
    <source>
        <dbReference type="ARBA" id="ARBA00023125"/>
    </source>
</evidence>
<feature type="domain" description="HTH marR-type" evidence="4">
    <location>
        <begin position="1"/>
        <end position="106"/>
    </location>
</feature>
<keyword evidence="6" id="KW-1185">Reference proteome</keyword>
<dbReference type="SMART" id="SM00347">
    <property type="entry name" value="HTH_MARR"/>
    <property type="match status" value="1"/>
</dbReference>
<evidence type="ECO:0000313" key="5">
    <source>
        <dbReference type="EMBL" id="NMI01063.1"/>
    </source>
</evidence>
<gene>
    <name evidence="5" type="ORF">HF526_27715</name>
</gene>
<evidence type="ECO:0000259" key="4">
    <source>
        <dbReference type="PROSITE" id="PS50995"/>
    </source>
</evidence>
<proteinExistence type="predicted"/>
<sequence>MDRASFQVLVHLALEGPQRAGEVAEAVCADPSTVSRRVAALVKAGLLERRADPDDGRASLLAATEAGARALELSRRRRAAMIASTMADWPPEQRRQLAELLGRFVTDFQHHELPAAPGHRPGGGI</sequence>
<reference evidence="5 6" key="1">
    <citation type="submission" date="2020-04" db="EMBL/GenBank/DDBJ databases">
        <authorList>
            <person name="Klaysubun C."/>
            <person name="Duangmal K."/>
            <person name="Lipun K."/>
        </authorList>
    </citation>
    <scope>NUCLEOTIDE SEQUENCE [LARGE SCALE GENOMIC DNA]</scope>
    <source>
        <strain evidence="5 6">K10HN5</strain>
    </source>
</reference>
<dbReference type="InterPro" id="IPR036388">
    <property type="entry name" value="WH-like_DNA-bd_sf"/>
</dbReference>
<dbReference type="SUPFAM" id="SSF46785">
    <property type="entry name" value="Winged helix' DNA-binding domain"/>
    <property type="match status" value="1"/>
</dbReference>
<keyword evidence="3" id="KW-0804">Transcription</keyword>
<keyword evidence="2" id="KW-0238">DNA-binding</keyword>
<dbReference type="InterPro" id="IPR023187">
    <property type="entry name" value="Tscrpt_reg_MarR-type_CS"/>
</dbReference>
<evidence type="ECO:0000256" key="1">
    <source>
        <dbReference type="ARBA" id="ARBA00023015"/>
    </source>
</evidence>
<dbReference type="EMBL" id="JAAXLA010000072">
    <property type="protein sequence ID" value="NMI01063.1"/>
    <property type="molecule type" value="Genomic_DNA"/>
</dbReference>
<organism evidence="5 6">
    <name type="scientific">Pseudonocardia acidicola</name>
    <dbReference type="NCBI Taxonomy" id="2724939"/>
    <lineage>
        <taxon>Bacteria</taxon>
        <taxon>Bacillati</taxon>
        <taxon>Actinomycetota</taxon>
        <taxon>Actinomycetes</taxon>
        <taxon>Pseudonocardiales</taxon>
        <taxon>Pseudonocardiaceae</taxon>
        <taxon>Pseudonocardia</taxon>
    </lineage>
</organism>
<accession>A0ABX1SJS7</accession>